<reference evidence="1" key="1">
    <citation type="journal article" date="2017" name="Sci. Rep.">
        <title>Shrimp AHPND-causing plasmids encoding the PirAB toxins as mediated by pirAB-Tn903 are prevalent in various Vibrio species.</title>
        <authorList>
            <person name="Xiao J."/>
            <person name="Liu L."/>
            <person name="Ke Y."/>
            <person name="Li X."/>
            <person name="Liu Y."/>
            <person name="Pan Y."/>
            <person name="Yan S."/>
            <person name="Wang Y."/>
        </authorList>
    </citation>
    <scope>NUCLEOTIDE SEQUENCE</scope>
    <source>
        <strain evidence="1">SH14</strain>
        <plasmid evidence="1">pVHvo</plasmid>
    </source>
</reference>
<name>A0A1S6KSE0_9VIBR</name>
<organism evidence="1">
    <name type="scientific">Vibrio owensii</name>
    <dbReference type="NCBI Taxonomy" id="696485"/>
    <lineage>
        <taxon>Bacteria</taxon>
        <taxon>Pseudomonadati</taxon>
        <taxon>Pseudomonadota</taxon>
        <taxon>Gammaproteobacteria</taxon>
        <taxon>Vibrionales</taxon>
        <taxon>Vibrionaceae</taxon>
        <taxon>Vibrio</taxon>
    </lineage>
</organism>
<dbReference type="EMBL" id="KX268305">
    <property type="protein sequence ID" value="AQT24278.1"/>
    <property type="molecule type" value="Genomic_DNA"/>
</dbReference>
<keyword evidence="1" id="KW-0614">Plasmid</keyword>
<protein>
    <submittedName>
        <fullName evidence="1">Uncharacterized protein</fullName>
    </submittedName>
</protein>
<evidence type="ECO:0000313" key="1">
    <source>
        <dbReference type="EMBL" id="AQT24278.1"/>
    </source>
</evidence>
<proteinExistence type="predicted"/>
<accession>A0A1S6KSE0</accession>
<dbReference type="AlphaFoldDB" id="A0A1S6KSE0"/>
<geneLocation type="plasmid" evidence="1">
    <name>pVHvo</name>
</geneLocation>
<sequence length="59" mass="6607">MRPSRAIKSFLLFTVIPVQKWPFALLECASVASKTFHGIIRICSIVSCRMTKEMFSAAS</sequence>